<keyword evidence="3" id="KW-1185">Reference proteome</keyword>
<evidence type="ECO:0000313" key="3">
    <source>
        <dbReference type="Proteomes" id="UP000765509"/>
    </source>
</evidence>
<evidence type="ECO:0000313" key="2">
    <source>
        <dbReference type="EMBL" id="MBW0543815.1"/>
    </source>
</evidence>
<sequence length="135" mass="15413">MLERNTRYHEMLKGNSSNKENNPPATVLNSLMPPQDSSFKKNKKGNNAQGCEDKSHASLFNMENKLIGSEKERRIKEGLCTYWGGNYPIEKNFKRPQNKPWSSISFTTKLGKALVGIMICSMFLTYFLQEQNCAI</sequence>
<gene>
    <name evidence="2" type="ORF">O181_083530</name>
</gene>
<accession>A0A9Q3FTW9</accession>
<organism evidence="2 3">
    <name type="scientific">Austropuccinia psidii MF-1</name>
    <dbReference type="NCBI Taxonomy" id="1389203"/>
    <lineage>
        <taxon>Eukaryota</taxon>
        <taxon>Fungi</taxon>
        <taxon>Dikarya</taxon>
        <taxon>Basidiomycota</taxon>
        <taxon>Pucciniomycotina</taxon>
        <taxon>Pucciniomycetes</taxon>
        <taxon>Pucciniales</taxon>
        <taxon>Sphaerophragmiaceae</taxon>
        <taxon>Austropuccinia</taxon>
    </lineage>
</organism>
<dbReference type="AlphaFoldDB" id="A0A9Q3FTW9"/>
<dbReference type="OrthoDB" id="8942758at2759"/>
<dbReference type="Proteomes" id="UP000765509">
    <property type="component" value="Unassembled WGS sequence"/>
</dbReference>
<feature type="compositionally biased region" description="Polar residues" evidence="1">
    <location>
        <begin position="14"/>
        <end position="29"/>
    </location>
</feature>
<feature type="region of interest" description="Disordered" evidence="1">
    <location>
        <begin position="1"/>
        <end position="52"/>
    </location>
</feature>
<protein>
    <submittedName>
        <fullName evidence="2">Uncharacterized protein</fullName>
    </submittedName>
</protein>
<evidence type="ECO:0000256" key="1">
    <source>
        <dbReference type="SAM" id="MobiDB-lite"/>
    </source>
</evidence>
<name>A0A9Q3FTW9_9BASI</name>
<proteinExistence type="predicted"/>
<feature type="compositionally biased region" description="Basic and acidic residues" evidence="1">
    <location>
        <begin position="1"/>
        <end position="12"/>
    </location>
</feature>
<reference evidence="2" key="1">
    <citation type="submission" date="2021-03" db="EMBL/GenBank/DDBJ databases">
        <title>Draft genome sequence of rust myrtle Austropuccinia psidii MF-1, a brazilian biotype.</title>
        <authorList>
            <person name="Quecine M.C."/>
            <person name="Pachon D.M.R."/>
            <person name="Bonatelli M.L."/>
            <person name="Correr F.H."/>
            <person name="Franceschini L.M."/>
            <person name="Leite T.F."/>
            <person name="Margarido G.R.A."/>
            <person name="Almeida C.A."/>
            <person name="Ferrarezi J.A."/>
            <person name="Labate C.A."/>
        </authorList>
    </citation>
    <scope>NUCLEOTIDE SEQUENCE</scope>
    <source>
        <strain evidence="2">MF-1</strain>
    </source>
</reference>
<comment type="caution">
    <text evidence="2">The sequence shown here is derived from an EMBL/GenBank/DDBJ whole genome shotgun (WGS) entry which is preliminary data.</text>
</comment>
<dbReference type="EMBL" id="AVOT02048593">
    <property type="protein sequence ID" value="MBW0543815.1"/>
    <property type="molecule type" value="Genomic_DNA"/>
</dbReference>